<dbReference type="PANTHER" id="PTHR11062">
    <property type="entry name" value="EXOSTOSIN HEPARAN SULFATE GLYCOSYLTRANSFERASE -RELATED"/>
    <property type="match status" value="1"/>
</dbReference>
<dbReference type="Pfam" id="PF03016">
    <property type="entry name" value="Exostosin_GT47"/>
    <property type="match status" value="1"/>
</dbReference>
<sequence>MEGNEALALSETAPLTPETKTSPPLPPPPPPSSSLKLILFLAPLVLVSVLVSFLVPKDFVQDFRSSLLFRSSSSIVQTRGGARVASAPSPSVDFASVKKEACVNASAPSRSAAPESQDKAGADISDAIGTRKYTKLERLEAGLQMARTAIRAAKRGNQSDLAEDKDYMPAGPMYWHGKAFHRSYLEMEKRLKIYIYGEGEPPVFHDGPIKGILATEGYFINQLEMDTRFVTGDPEKAHLFFLSFSITHLIRYVYVVDSHDWGPMRRTITDYVRVISEKYPYWNRSLGADHFMLACHDWGPEISFSVPNLYNNSIRALCNANTSERFNPSRDVSIPEINLPKGDLKGLTGGPPPSKRDILAFFAGGGDHGPIRPILIKHWENKDRDMEVHQYLPQGVDYYQMLRRAKYCLCPSGYEVASPRIGEALHTGCVPVLLKSGYAAPFGDVLNWEAFSVTVPVEDIPNLKNILTRISTRRYLTLQRRGVQIRRHFVVNFPPERYDMYHMILHSIWLRRLNLRIRDEQQAE</sequence>
<keyword evidence="4" id="KW-0735">Signal-anchor</keyword>
<feature type="compositionally biased region" description="Low complexity" evidence="6">
    <location>
        <begin position="105"/>
        <end position="115"/>
    </location>
</feature>
<evidence type="ECO:0000259" key="7">
    <source>
        <dbReference type="Pfam" id="PF03016"/>
    </source>
</evidence>
<feature type="domain" description="Exostosin GT47" evidence="7">
    <location>
        <begin position="187"/>
        <end position="469"/>
    </location>
</feature>
<evidence type="ECO:0000256" key="5">
    <source>
        <dbReference type="ARBA" id="ARBA00023034"/>
    </source>
</evidence>
<dbReference type="InterPro" id="IPR040911">
    <property type="entry name" value="Exostosin_GT47"/>
</dbReference>
<dbReference type="Proteomes" id="UP000594263">
    <property type="component" value="Unplaced"/>
</dbReference>
<evidence type="ECO:0000256" key="3">
    <source>
        <dbReference type="ARBA" id="ARBA00022676"/>
    </source>
</evidence>
<keyword evidence="5" id="KW-0333">Golgi apparatus</keyword>
<keyword evidence="3" id="KW-0808">Transferase</keyword>
<organism evidence="8 9">
    <name type="scientific">Kalanchoe fedtschenkoi</name>
    <name type="common">Lavender scallops</name>
    <name type="synonym">South American air plant</name>
    <dbReference type="NCBI Taxonomy" id="63787"/>
    <lineage>
        <taxon>Eukaryota</taxon>
        <taxon>Viridiplantae</taxon>
        <taxon>Streptophyta</taxon>
        <taxon>Embryophyta</taxon>
        <taxon>Tracheophyta</taxon>
        <taxon>Spermatophyta</taxon>
        <taxon>Magnoliopsida</taxon>
        <taxon>eudicotyledons</taxon>
        <taxon>Gunneridae</taxon>
        <taxon>Pentapetalae</taxon>
        <taxon>Saxifragales</taxon>
        <taxon>Crassulaceae</taxon>
        <taxon>Kalanchoe</taxon>
    </lineage>
</organism>
<evidence type="ECO:0000256" key="1">
    <source>
        <dbReference type="ARBA" id="ARBA00004323"/>
    </source>
</evidence>
<dbReference type="GO" id="GO:0016757">
    <property type="term" value="F:glycosyltransferase activity"/>
    <property type="evidence" value="ECO:0007669"/>
    <property type="project" value="UniProtKB-KW"/>
</dbReference>
<protein>
    <recommendedName>
        <fullName evidence="7">Exostosin GT47 domain-containing protein</fullName>
    </recommendedName>
</protein>
<keyword evidence="3" id="KW-0328">Glycosyltransferase</keyword>
<evidence type="ECO:0000256" key="4">
    <source>
        <dbReference type="ARBA" id="ARBA00022968"/>
    </source>
</evidence>
<dbReference type="Gramene" id="Kaladp0059s0112.1.v1.1">
    <property type="protein sequence ID" value="Kaladp0059s0112.1.v1.1"/>
    <property type="gene ID" value="Kaladp0059s0112.v1.1"/>
</dbReference>
<name>A0A7N0UAL3_KALFE</name>
<accession>A0A7N0UAL3</accession>
<feature type="region of interest" description="Disordered" evidence="6">
    <location>
        <begin position="105"/>
        <end position="124"/>
    </location>
</feature>
<comment type="similarity">
    <text evidence="2">Belongs to the glycosyltransferase 47 family.</text>
</comment>
<dbReference type="EnsemblPlants" id="Kaladp0059s0112.1.v1.1">
    <property type="protein sequence ID" value="Kaladp0059s0112.1.v1.1"/>
    <property type="gene ID" value="Kaladp0059s0112.v1.1"/>
</dbReference>
<dbReference type="PANTHER" id="PTHR11062:SF389">
    <property type="entry name" value="EXOSTOSIN-LIKE PROTEIN-RELATED"/>
    <property type="match status" value="1"/>
</dbReference>
<evidence type="ECO:0000256" key="2">
    <source>
        <dbReference type="ARBA" id="ARBA00010271"/>
    </source>
</evidence>
<evidence type="ECO:0000313" key="8">
    <source>
        <dbReference type="EnsemblPlants" id="Kaladp0059s0112.1.v1.1"/>
    </source>
</evidence>
<feature type="region of interest" description="Disordered" evidence="6">
    <location>
        <begin position="1"/>
        <end position="29"/>
    </location>
</feature>
<keyword evidence="4" id="KW-0812">Transmembrane</keyword>
<reference evidence="8" key="1">
    <citation type="submission" date="2021-01" db="UniProtKB">
        <authorList>
            <consortium name="EnsemblPlants"/>
        </authorList>
    </citation>
    <scope>IDENTIFICATION</scope>
</reference>
<dbReference type="GO" id="GO:0000139">
    <property type="term" value="C:Golgi membrane"/>
    <property type="evidence" value="ECO:0007669"/>
    <property type="project" value="UniProtKB-SubCell"/>
</dbReference>
<dbReference type="InterPro" id="IPR004263">
    <property type="entry name" value="Exostosin"/>
</dbReference>
<keyword evidence="9" id="KW-1185">Reference proteome</keyword>
<dbReference type="OMA" id="HEWGLMK"/>
<evidence type="ECO:0000256" key="6">
    <source>
        <dbReference type="SAM" id="MobiDB-lite"/>
    </source>
</evidence>
<proteinExistence type="inferred from homology"/>
<evidence type="ECO:0000313" key="9">
    <source>
        <dbReference type="Proteomes" id="UP000594263"/>
    </source>
</evidence>
<dbReference type="AlphaFoldDB" id="A0A7N0UAL3"/>
<comment type="subcellular location">
    <subcellularLocation>
        <location evidence="1">Golgi apparatus membrane</location>
        <topology evidence="1">Single-pass type II membrane protein</topology>
    </subcellularLocation>
</comment>